<keyword evidence="2" id="KW-1185">Reference proteome</keyword>
<sequence length="62" mass="7255">MLLRRRSMVRSLPFLAIRKPPAAMAMERDAKEEHPCGLRHVHSCGNWSIMAAILWWALRNRD</sequence>
<name>A0A0M3APE8_9SPHN</name>
<protein>
    <submittedName>
        <fullName evidence="1">Uncharacterized protein</fullName>
    </submittedName>
</protein>
<dbReference type="EMBL" id="LBIC01000005">
    <property type="protein sequence ID" value="KKW91803.1"/>
    <property type="molecule type" value="Genomic_DNA"/>
</dbReference>
<proteinExistence type="predicted"/>
<dbReference type="AlphaFoldDB" id="A0A0M3APE8"/>
<accession>A0A0M3APE8</accession>
<dbReference type="PATRIC" id="fig|56193.3.peg.2462"/>
<reference evidence="1 2" key="1">
    <citation type="submission" date="2015-04" db="EMBL/GenBank/DDBJ databases">
        <title>Genome sequence of aromatic hydrocarbons-degrading Sphingobium chungbukense DJ77.</title>
        <authorList>
            <person name="Kim Y.-C."/>
            <person name="Chae J.-C."/>
        </authorList>
    </citation>
    <scope>NUCLEOTIDE SEQUENCE [LARGE SCALE GENOMIC DNA]</scope>
    <source>
        <strain evidence="1 2">DJ77</strain>
    </source>
</reference>
<evidence type="ECO:0000313" key="1">
    <source>
        <dbReference type="EMBL" id="KKW91803.1"/>
    </source>
</evidence>
<organism evidence="1 2">
    <name type="scientific">Sphingobium chungbukense</name>
    <dbReference type="NCBI Taxonomy" id="56193"/>
    <lineage>
        <taxon>Bacteria</taxon>
        <taxon>Pseudomonadati</taxon>
        <taxon>Pseudomonadota</taxon>
        <taxon>Alphaproteobacteria</taxon>
        <taxon>Sphingomonadales</taxon>
        <taxon>Sphingomonadaceae</taxon>
        <taxon>Sphingobium</taxon>
    </lineage>
</organism>
<dbReference type="Proteomes" id="UP000033874">
    <property type="component" value="Unassembled WGS sequence"/>
</dbReference>
<dbReference type="STRING" id="56193.YP76_11845"/>
<evidence type="ECO:0000313" key="2">
    <source>
        <dbReference type="Proteomes" id="UP000033874"/>
    </source>
</evidence>
<comment type="caution">
    <text evidence="1">The sequence shown here is derived from an EMBL/GenBank/DDBJ whole genome shotgun (WGS) entry which is preliminary data.</text>
</comment>
<gene>
    <name evidence="1" type="ORF">YP76_11845</name>
</gene>